<protein>
    <recommendedName>
        <fullName evidence="1">Bacteriophage T5 Orf172 DNA-binding domain-containing protein</fullName>
    </recommendedName>
</protein>
<reference evidence="2 3" key="1">
    <citation type="journal article" date="2018" name="Front. Microbiol.">
        <title>Genome Sequencing of Streptomyces atratus SCSIOZH16 and Activation Production of Nocardamine via Metabolic Engineering.</title>
        <authorList>
            <person name="Li Y."/>
            <person name="Zhang C."/>
            <person name="Liu C."/>
            <person name="Ju J."/>
            <person name="Ma J."/>
        </authorList>
    </citation>
    <scope>NUCLEOTIDE SEQUENCE [LARGE SCALE GENOMIC DNA]</scope>
    <source>
        <strain evidence="2 3">SCSIO_ZH16</strain>
    </source>
</reference>
<proteinExistence type="predicted"/>
<name>A0A2Z5J821_STRAR</name>
<sequence length="229" mass="26178">MREPRRIEQKWGFGMAPIKPAVQKKRVEAACTVLSTLAEGRHAALGRLDDLSTVKGLFTRTYKQDQWDWFTVWEQLGFPESAVARRVSGALLHLYRCIRDSDAVETEQAFGTLKKYDLPATLERYVSSTPYRPADHGFIYVLSTREAPTLLKIGYTDRDIATRAREINSSTGVVVPYGARGAWLVPRARHVEAEVHARLAEFRVRKDREFFLLEYREAAAIIDAYMKNL</sequence>
<dbReference type="Proteomes" id="UP000252698">
    <property type="component" value="Chromosome"/>
</dbReference>
<evidence type="ECO:0000313" key="3">
    <source>
        <dbReference type="Proteomes" id="UP000252698"/>
    </source>
</evidence>
<dbReference type="KEGG" id="sata:C5746_05535"/>
<evidence type="ECO:0000259" key="1">
    <source>
        <dbReference type="SMART" id="SM00974"/>
    </source>
</evidence>
<feature type="domain" description="Bacteriophage T5 Orf172 DNA-binding" evidence="1">
    <location>
        <begin position="145"/>
        <end position="225"/>
    </location>
</feature>
<accession>A0A2Z5J821</accession>
<organism evidence="2 3">
    <name type="scientific">Streptomyces atratus</name>
    <dbReference type="NCBI Taxonomy" id="1893"/>
    <lineage>
        <taxon>Bacteria</taxon>
        <taxon>Bacillati</taxon>
        <taxon>Actinomycetota</taxon>
        <taxon>Actinomycetes</taxon>
        <taxon>Kitasatosporales</taxon>
        <taxon>Streptomycetaceae</taxon>
        <taxon>Streptomyces</taxon>
    </lineage>
</organism>
<dbReference type="EMBL" id="CP027306">
    <property type="protein sequence ID" value="AXE76481.1"/>
    <property type="molecule type" value="Genomic_DNA"/>
</dbReference>
<dbReference type="Pfam" id="PF10544">
    <property type="entry name" value="T5orf172"/>
    <property type="match status" value="1"/>
</dbReference>
<gene>
    <name evidence="2" type="ORF">C5746_05535</name>
</gene>
<dbReference type="SMART" id="SM00974">
    <property type="entry name" value="T5orf172"/>
    <property type="match status" value="1"/>
</dbReference>
<dbReference type="AlphaFoldDB" id="A0A2Z5J821"/>
<dbReference type="InterPro" id="IPR018306">
    <property type="entry name" value="Phage_T5_Orf172_DNA-bd"/>
</dbReference>
<evidence type="ECO:0000313" key="2">
    <source>
        <dbReference type="EMBL" id="AXE76481.1"/>
    </source>
</evidence>